<organism evidence="8 9">
    <name type="scientific">Mucilaginibacter robiniae</name>
    <dbReference type="NCBI Taxonomy" id="2728022"/>
    <lineage>
        <taxon>Bacteria</taxon>
        <taxon>Pseudomonadati</taxon>
        <taxon>Bacteroidota</taxon>
        <taxon>Sphingobacteriia</taxon>
        <taxon>Sphingobacteriales</taxon>
        <taxon>Sphingobacteriaceae</taxon>
        <taxon>Mucilaginibacter</taxon>
    </lineage>
</organism>
<dbReference type="Gene3D" id="2.40.50.100">
    <property type="match status" value="1"/>
</dbReference>
<keyword evidence="9" id="KW-1185">Reference proteome</keyword>
<reference evidence="8 9" key="1">
    <citation type="submission" date="2020-04" db="EMBL/GenBank/DDBJ databases">
        <title>Genome sequencing of novel species.</title>
        <authorList>
            <person name="Heo J."/>
            <person name="Kim S.-J."/>
            <person name="Kim J.-S."/>
            <person name="Hong S.-B."/>
            <person name="Kwon S.-W."/>
        </authorList>
    </citation>
    <scope>NUCLEOTIDE SEQUENCE [LARGE SCALE GENOMIC DNA]</scope>
    <source>
        <strain evidence="8 9">F39-2</strain>
    </source>
</reference>
<dbReference type="NCBIfam" id="TIGR01730">
    <property type="entry name" value="RND_mfp"/>
    <property type="match status" value="1"/>
</dbReference>
<dbReference type="RefSeq" id="WP_169610325.1">
    <property type="nucleotide sequence ID" value="NZ_CP051682.1"/>
</dbReference>
<name>A0A7L5E3Z5_9SPHI</name>
<feature type="coiled-coil region" evidence="2">
    <location>
        <begin position="95"/>
        <end position="122"/>
    </location>
</feature>
<dbReference type="Gene3D" id="2.40.420.20">
    <property type="match status" value="1"/>
</dbReference>
<protein>
    <submittedName>
        <fullName evidence="8">Efflux RND transporter periplasmic adaptor subunit</fullName>
    </submittedName>
</protein>
<dbReference type="Pfam" id="PF25944">
    <property type="entry name" value="Beta-barrel_RND"/>
    <property type="match status" value="1"/>
</dbReference>
<dbReference type="Pfam" id="PF25989">
    <property type="entry name" value="YknX_C"/>
    <property type="match status" value="1"/>
</dbReference>
<dbReference type="PANTHER" id="PTHR30158">
    <property type="entry name" value="ACRA/E-RELATED COMPONENT OF DRUG EFFLUX TRANSPORTER"/>
    <property type="match status" value="1"/>
</dbReference>
<gene>
    <name evidence="8" type="ORF">HH214_18995</name>
</gene>
<feature type="region of interest" description="Disordered" evidence="3">
    <location>
        <begin position="357"/>
        <end position="404"/>
    </location>
</feature>
<dbReference type="PROSITE" id="PS51257">
    <property type="entry name" value="PROKAR_LIPOPROTEIN"/>
    <property type="match status" value="1"/>
</dbReference>
<dbReference type="Pfam" id="PF25917">
    <property type="entry name" value="BSH_RND"/>
    <property type="match status" value="1"/>
</dbReference>
<dbReference type="GO" id="GO:0005886">
    <property type="term" value="C:plasma membrane"/>
    <property type="evidence" value="ECO:0007669"/>
    <property type="project" value="TreeGrafter"/>
</dbReference>
<dbReference type="AlphaFoldDB" id="A0A7L5E3Z5"/>
<dbReference type="InterPro" id="IPR058625">
    <property type="entry name" value="MdtA-like_BSH"/>
</dbReference>
<dbReference type="SUPFAM" id="SSF111369">
    <property type="entry name" value="HlyD-like secretion proteins"/>
    <property type="match status" value="1"/>
</dbReference>
<evidence type="ECO:0000313" key="8">
    <source>
        <dbReference type="EMBL" id="QJD97815.1"/>
    </source>
</evidence>
<feature type="compositionally biased region" description="Polar residues" evidence="3">
    <location>
        <begin position="369"/>
        <end position="404"/>
    </location>
</feature>
<evidence type="ECO:0000256" key="2">
    <source>
        <dbReference type="SAM" id="Coils"/>
    </source>
</evidence>
<feature type="domain" description="Multidrug resistance protein MdtA-like barrel-sandwich hybrid" evidence="5">
    <location>
        <begin position="61"/>
        <end position="199"/>
    </location>
</feature>
<dbReference type="GO" id="GO:0046677">
    <property type="term" value="P:response to antibiotic"/>
    <property type="evidence" value="ECO:0007669"/>
    <property type="project" value="TreeGrafter"/>
</dbReference>
<evidence type="ECO:0000259" key="6">
    <source>
        <dbReference type="Pfam" id="PF25944"/>
    </source>
</evidence>
<dbReference type="InterPro" id="IPR006143">
    <property type="entry name" value="RND_pump_MFP"/>
</dbReference>
<dbReference type="KEGG" id="mrob:HH214_18995"/>
<comment type="similarity">
    <text evidence="1">Belongs to the membrane fusion protein (MFP) (TC 8.A.1) family.</text>
</comment>
<evidence type="ECO:0000256" key="3">
    <source>
        <dbReference type="SAM" id="MobiDB-lite"/>
    </source>
</evidence>
<evidence type="ECO:0000313" key="9">
    <source>
        <dbReference type="Proteomes" id="UP000503278"/>
    </source>
</evidence>
<feature type="domain" description="Multidrug resistance protein MdtA-like beta-barrel" evidence="6">
    <location>
        <begin position="207"/>
        <end position="281"/>
    </location>
</feature>
<evidence type="ECO:0000259" key="5">
    <source>
        <dbReference type="Pfam" id="PF25917"/>
    </source>
</evidence>
<dbReference type="InterPro" id="IPR058626">
    <property type="entry name" value="MdtA-like_b-barrel"/>
</dbReference>
<proteinExistence type="inferred from homology"/>
<dbReference type="InterPro" id="IPR058624">
    <property type="entry name" value="MdtA-like_HH"/>
</dbReference>
<dbReference type="GO" id="GO:0022857">
    <property type="term" value="F:transmembrane transporter activity"/>
    <property type="evidence" value="ECO:0007669"/>
    <property type="project" value="InterPro"/>
</dbReference>
<evidence type="ECO:0000259" key="7">
    <source>
        <dbReference type="Pfam" id="PF25989"/>
    </source>
</evidence>
<sequence length="404" mass="44046">MIKLKYTFWAAPLLALTWTACKHQDKNASAAPPPTSVSVATAEAASAIYYNQYQATVVALNSVELRAQVAGFITGIFFKEGEVVPKGKLLYEIDRRKYEAAYQQARANLSSAQANLVKAQKDADRYTFLLRQDAVARQTYDQSVAALATARSQVDVARAGVTSALTDLSYSVIKAPFTGRIGISQVKLGAEVSIGSTLLNTISSENPMGVDIVVNEQDINRYYKLQRHSTDSTFRLQLSDGIMYKQRGKIFAIDRGVNNQTGTIKVRVEFSNPRDSLKDGMSGVLNVLNNESGSRIQIPYKAVSEQMGEFFVFVAQDTIAHQIKVKLGPRINDKVVVMSGLNAGEKVITDGFQRLREGGRITLGPPPAAQQSAGGKQGRQDNVQQSSGSSQSAEKPNQNQQQSK</sequence>
<keyword evidence="2" id="KW-0175">Coiled coil</keyword>
<dbReference type="GO" id="GO:0030313">
    <property type="term" value="C:cell envelope"/>
    <property type="evidence" value="ECO:0007669"/>
    <property type="project" value="UniProtKB-SubCell"/>
</dbReference>
<dbReference type="Gene3D" id="2.40.30.170">
    <property type="match status" value="1"/>
</dbReference>
<evidence type="ECO:0000259" key="4">
    <source>
        <dbReference type="Pfam" id="PF25876"/>
    </source>
</evidence>
<dbReference type="Pfam" id="PF25876">
    <property type="entry name" value="HH_MFP_RND"/>
    <property type="match status" value="1"/>
</dbReference>
<dbReference type="Gene3D" id="1.10.287.470">
    <property type="entry name" value="Helix hairpin bin"/>
    <property type="match status" value="1"/>
</dbReference>
<evidence type="ECO:0000256" key="1">
    <source>
        <dbReference type="ARBA" id="ARBA00009477"/>
    </source>
</evidence>
<accession>A0A7L5E3Z5</accession>
<dbReference type="EMBL" id="CP051682">
    <property type="protein sequence ID" value="QJD97815.1"/>
    <property type="molecule type" value="Genomic_DNA"/>
</dbReference>
<feature type="domain" description="YknX-like C-terminal permuted SH3-like" evidence="7">
    <location>
        <begin position="296"/>
        <end position="362"/>
    </location>
</feature>
<feature type="domain" description="Multidrug resistance protein MdtA-like alpha-helical hairpin" evidence="4">
    <location>
        <begin position="102"/>
        <end position="171"/>
    </location>
</feature>
<dbReference type="Proteomes" id="UP000503278">
    <property type="component" value="Chromosome"/>
</dbReference>
<dbReference type="InterPro" id="IPR058637">
    <property type="entry name" value="YknX-like_C"/>
</dbReference>